<gene>
    <name evidence="1" type="ORF">PPROV_000807400</name>
</gene>
<dbReference type="SUPFAM" id="SSF52540">
    <property type="entry name" value="P-loop containing nucleoside triphosphate hydrolases"/>
    <property type="match status" value="1"/>
</dbReference>
<dbReference type="InterPro" id="IPR027417">
    <property type="entry name" value="P-loop_NTPase"/>
</dbReference>
<protein>
    <recommendedName>
        <fullName evidence="3">Sulfotransferase</fullName>
    </recommendedName>
</protein>
<organism evidence="1 2">
    <name type="scientific">Pycnococcus provasolii</name>
    <dbReference type="NCBI Taxonomy" id="41880"/>
    <lineage>
        <taxon>Eukaryota</taxon>
        <taxon>Viridiplantae</taxon>
        <taxon>Chlorophyta</taxon>
        <taxon>Pseudoscourfieldiophyceae</taxon>
        <taxon>Pseudoscourfieldiales</taxon>
        <taxon>Pycnococcaceae</taxon>
        <taxon>Pycnococcus</taxon>
    </lineage>
</organism>
<name>A0A830HQY8_9CHLO</name>
<dbReference type="EMBL" id="BNJQ01000024">
    <property type="protein sequence ID" value="GHP09338.1"/>
    <property type="molecule type" value="Genomic_DNA"/>
</dbReference>
<sequence length="230" mass="26442">MNKEAFNPTESYLHGTMRRAIHPRVISNRNNQPRALVDAMVKVATRRRLRYVGFKIFPAHLSSGGIDAILRMQGARAVILYRKNVLAVYRSLRVAESTGHWTSTNTNRFKVRVDVGSFSHFKGQYAAWYTQAMQQVRAARVPVTIFEHSEFFANQRESLKRLQRFLELPEHYAVRASSSSSLRRQNTVPLRRSISNYASFSREVKSRYGSSVENFGSLNLAERPGRRGNY</sequence>
<accession>A0A830HQY8</accession>
<evidence type="ECO:0008006" key="3">
    <source>
        <dbReference type="Google" id="ProtNLM"/>
    </source>
</evidence>
<dbReference type="AlphaFoldDB" id="A0A830HQY8"/>
<keyword evidence="2" id="KW-1185">Reference proteome</keyword>
<dbReference type="Proteomes" id="UP000660262">
    <property type="component" value="Unassembled WGS sequence"/>
</dbReference>
<evidence type="ECO:0000313" key="1">
    <source>
        <dbReference type="EMBL" id="GHP09338.1"/>
    </source>
</evidence>
<comment type="caution">
    <text evidence="1">The sequence shown here is derived from an EMBL/GenBank/DDBJ whole genome shotgun (WGS) entry which is preliminary data.</text>
</comment>
<reference evidence="1" key="1">
    <citation type="submission" date="2020-10" db="EMBL/GenBank/DDBJ databases">
        <title>Unveiling of a novel bifunctional photoreceptor, Dualchrome1, isolated from a cosmopolitan green alga.</title>
        <authorList>
            <person name="Suzuki S."/>
            <person name="Kawachi M."/>
        </authorList>
    </citation>
    <scope>NUCLEOTIDE SEQUENCE</scope>
    <source>
        <strain evidence="1">NIES 2893</strain>
    </source>
</reference>
<dbReference type="Gene3D" id="3.40.50.300">
    <property type="entry name" value="P-loop containing nucleotide triphosphate hydrolases"/>
    <property type="match status" value="1"/>
</dbReference>
<proteinExistence type="predicted"/>
<evidence type="ECO:0000313" key="2">
    <source>
        <dbReference type="Proteomes" id="UP000660262"/>
    </source>
</evidence>